<protein>
    <submittedName>
        <fullName evidence="2">DUF1761 domain-containing protein</fullName>
    </submittedName>
</protein>
<keyword evidence="1" id="KW-1133">Transmembrane helix</keyword>
<feature type="transmembrane region" description="Helical" evidence="1">
    <location>
        <begin position="53"/>
        <end position="73"/>
    </location>
</feature>
<evidence type="ECO:0000313" key="2">
    <source>
        <dbReference type="EMBL" id="MBS4223628.1"/>
    </source>
</evidence>
<feature type="transmembrane region" description="Helical" evidence="1">
    <location>
        <begin position="79"/>
        <end position="99"/>
    </location>
</feature>
<keyword evidence="3" id="KW-1185">Reference proteome</keyword>
<name>A0A942URV3_9BACI</name>
<dbReference type="InterPro" id="IPR013879">
    <property type="entry name" value="DUF1761"/>
</dbReference>
<feature type="transmembrane region" description="Helical" evidence="1">
    <location>
        <begin position="111"/>
        <end position="136"/>
    </location>
</feature>
<gene>
    <name evidence="2" type="ORF">KHA91_12800</name>
</gene>
<feature type="transmembrane region" description="Helical" evidence="1">
    <location>
        <begin position="6"/>
        <end position="32"/>
    </location>
</feature>
<comment type="caution">
    <text evidence="2">The sequence shown here is derived from an EMBL/GenBank/DDBJ whole genome shotgun (WGS) entry which is preliminary data.</text>
</comment>
<reference evidence="2 3" key="1">
    <citation type="submission" date="2021-05" db="EMBL/GenBank/DDBJ databases">
        <title>Novel Bacillus species.</title>
        <authorList>
            <person name="Liu G."/>
        </authorList>
    </citation>
    <scope>NUCLEOTIDE SEQUENCE [LARGE SCALE GENOMIC DNA]</scope>
    <source>
        <strain evidence="2 3">FJAT-49682</strain>
    </source>
</reference>
<organism evidence="2 3">
    <name type="scientific">Lederbergia citrea</name>
    <dbReference type="NCBI Taxonomy" id="2833581"/>
    <lineage>
        <taxon>Bacteria</taxon>
        <taxon>Bacillati</taxon>
        <taxon>Bacillota</taxon>
        <taxon>Bacilli</taxon>
        <taxon>Bacillales</taxon>
        <taxon>Bacillaceae</taxon>
        <taxon>Lederbergia</taxon>
    </lineage>
</organism>
<keyword evidence="1" id="KW-0472">Membrane</keyword>
<evidence type="ECO:0000256" key="1">
    <source>
        <dbReference type="SAM" id="Phobius"/>
    </source>
</evidence>
<dbReference type="Pfam" id="PF08570">
    <property type="entry name" value="DUF1761"/>
    <property type="match status" value="1"/>
</dbReference>
<dbReference type="AlphaFoldDB" id="A0A942URV3"/>
<accession>A0A942URV3</accession>
<proteinExistence type="predicted"/>
<dbReference type="Proteomes" id="UP000676456">
    <property type="component" value="Unassembled WGS sequence"/>
</dbReference>
<keyword evidence="1" id="KW-0812">Transmembrane</keyword>
<dbReference type="RefSeq" id="WP_213098623.1">
    <property type="nucleotide sequence ID" value="NZ_JAGYPH010000002.1"/>
</dbReference>
<sequence>MDFSQVSIIAIILAVVANTVIGALWYSPILFASVWMKSLGKTEEELNKSNANIGYMLTMIAAIVSAIVLSLFISMLDHVTVGSGALIGFLAGLGIASARELSPTFFEGRKLTLFFISASYHVVSLTVMGMIIACFIK</sequence>
<evidence type="ECO:0000313" key="3">
    <source>
        <dbReference type="Proteomes" id="UP000676456"/>
    </source>
</evidence>
<dbReference type="EMBL" id="JAGYPN010000002">
    <property type="protein sequence ID" value="MBS4223628.1"/>
    <property type="molecule type" value="Genomic_DNA"/>
</dbReference>